<dbReference type="AlphaFoldDB" id="A0A9X2XYC6"/>
<name>A0A9X2XYC6_9BACT</name>
<dbReference type="PANTHER" id="PTHR12815">
    <property type="entry name" value="SORTING AND ASSEMBLY MACHINERY SAMM50 PROTEIN FAMILY MEMBER"/>
    <property type="match status" value="1"/>
</dbReference>
<evidence type="ECO:0000256" key="2">
    <source>
        <dbReference type="ARBA" id="ARBA00022452"/>
    </source>
</evidence>
<reference evidence="6" key="1">
    <citation type="submission" date="2022-09" db="EMBL/GenBank/DDBJ databases">
        <authorList>
            <person name="Yuan C."/>
            <person name="Ke Z."/>
        </authorList>
    </citation>
    <scope>NUCLEOTIDE SEQUENCE</scope>
    <source>
        <strain evidence="6">LB-8</strain>
    </source>
</reference>
<evidence type="ECO:0000256" key="3">
    <source>
        <dbReference type="ARBA" id="ARBA00022692"/>
    </source>
</evidence>
<dbReference type="EMBL" id="JAOTIF010000022">
    <property type="protein sequence ID" value="MCU7551681.1"/>
    <property type="molecule type" value="Genomic_DNA"/>
</dbReference>
<dbReference type="RefSeq" id="WP_279299117.1">
    <property type="nucleotide sequence ID" value="NZ_JAOTIF010000022.1"/>
</dbReference>
<proteinExistence type="predicted"/>
<dbReference type="GO" id="GO:0019867">
    <property type="term" value="C:outer membrane"/>
    <property type="evidence" value="ECO:0007669"/>
    <property type="project" value="InterPro"/>
</dbReference>
<comment type="subcellular location">
    <subcellularLocation>
        <location evidence="1">Membrane</location>
    </subcellularLocation>
</comment>
<keyword evidence="7" id="KW-1185">Reference proteome</keyword>
<evidence type="ECO:0000256" key="1">
    <source>
        <dbReference type="ARBA" id="ARBA00004370"/>
    </source>
</evidence>
<dbReference type="Gene3D" id="2.40.160.50">
    <property type="entry name" value="membrane protein fhac: a member of the omp85/tpsb transporter family"/>
    <property type="match status" value="1"/>
</dbReference>
<evidence type="ECO:0000313" key="6">
    <source>
        <dbReference type="EMBL" id="MCU7551681.1"/>
    </source>
</evidence>
<gene>
    <name evidence="6" type="ORF">OCK74_21350</name>
</gene>
<evidence type="ECO:0000313" key="7">
    <source>
        <dbReference type="Proteomes" id="UP001155483"/>
    </source>
</evidence>
<keyword evidence="2" id="KW-1134">Transmembrane beta strand</keyword>
<dbReference type="InterPro" id="IPR010827">
    <property type="entry name" value="BamA/TamA_POTRA"/>
</dbReference>
<protein>
    <recommendedName>
        <fullName evidence="5">POTRA domain-containing protein</fullName>
    </recommendedName>
</protein>
<dbReference type="Gene3D" id="3.10.20.310">
    <property type="entry name" value="membrane protein fhac"/>
    <property type="match status" value="1"/>
</dbReference>
<dbReference type="Pfam" id="PF07244">
    <property type="entry name" value="POTRA"/>
    <property type="match status" value="1"/>
</dbReference>
<dbReference type="InterPro" id="IPR039910">
    <property type="entry name" value="D15-like"/>
</dbReference>
<evidence type="ECO:0000259" key="5">
    <source>
        <dbReference type="PROSITE" id="PS51779"/>
    </source>
</evidence>
<keyword evidence="3" id="KW-0812">Transmembrane</keyword>
<dbReference type="Proteomes" id="UP001155483">
    <property type="component" value="Unassembled WGS sequence"/>
</dbReference>
<dbReference type="InterPro" id="IPR034746">
    <property type="entry name" value="POTRA"/>
</dbReference>
<reference evidence="6" key="2">
    <citation type="submission" date="2023-04" db="EMBL/GenBank/DDBJ databases">
        <title>Paracnuella aquatica gen. nov., sp. nov., a member of the family Chitinophagaceae isolated from a hot spring.</title>
        <authorList>
            <person name="Wang C."/>
        </authorList>
    </citation>
    <scope>NUCLEOTIDE SEQUENCE</scope>
    <source>
        <strain evidence="6">LB-8</strain>
    </source>
</reference>
<evidence type="ECO:0000256" key="4">
    <source>
        <dbReference type="ARBA" id="ARBA00023136"/>
    </source>
</evidence>
<sequence>MCALCSIKRLKAQVALAGPDLLYSTDGDNVIVDTTSLFTLREINITGNRQTNFKIILRELPFQINERYPLNVLADKFSEAKRRLMNTGLFHHVVVSLNSIQGYEASVNVEVRERWYIIPMPYVKAVDRSIGEWAQEQNMDMKRVNYGIKIKHNNISGRNDKLFVNLKNGYTKEVALAYYGLMLDKNFKWSTSLGVSLGKNKEVNYNTVGNKLLAYKSDGNSFVHSYTRAFVEFSYRQAINTTHTFGISYNSEDVADTILAINSHYFDNTSRLRYPSLYYTLSYSNTDFLPYPLKGYVAEVSIAKRGLNTDLNLWHLSAKGSGSWPLSSKYFMNLRMAGVLKLPFRQPYINQQFVGYKDLYMQGYEYYVIDGVAGGYSKLSFSRELFNTSIHIPSETIKRINNIPFRAYAKVYGNAGYIYNPQAGKNPLSNKVIFSGGFGLDIVTFYDFIIKLECSFNQLGQNGLYLHRRDYF</sequence>
<accession>A0A9X2XYC6</accession>
<feature type="domain" description="POTRA" evidence="5">
    <location>
        <begin position="38"/>
        <end position="114"/>
    </location>
</feature>
<keyword evidence="4" id="KW-0472">Membrane</keyword>
<dbReference type="PROSITE" id="PS51779">
    <property type="entry name" value="POTRA"/>
    <property type="match status" value="1"/>
</dbReference>
<comment type="caution">
    <text evidence="6">The sequence shown here is derived from an EMBL/GenBank/DDBJ whole genome shotgun (WGS) entry which is preliminary data.</text>
</comment>
<organism evidence="6 7">
    <name type="scientific">Paraflavisolibacter caeni</name>
    <dbReference type="NCBI Taxonomy" id="2982496"/>
    <lineage>
        <taxon>Bacteria</taxon>
        <taxon>Pseudomonadati</taxon>
        <taxon>Bacteroidota</taxon>
        <taxon>Chitinophagia</taxon>
        <taxon>Chitinophagales</taxon>
        <taxon>Chitinophagaceae</taxon>
        <taxon>Paraflavisolibacter</taxon>
    </lineage>
</organism>
<dbReference type="PANTHER" id="PTHR12815:SF18">
    <property type="entry name" value="SORTING AND ASSEMBLY MACHINERY COMPONENT 50 HOMOLOG"/>
    <property type="match status" value="1"/>
</dbReference>